<dbReference type="AlphaFoldDB" id="A0A174GCU8"/>
<keyword evidence="1" id="KW-0472">Membrane</keyword>
<feature type="domain" description="SMODS and SLOG-associating 2TM effector" evidence="2">
    <location>
        <begin position="13"/>
        <end position="173"/>
    </location>
</feature>
<gene>
    <name evidence="3" type="ORF">ERS852491_02716</name>
</gene>
<dbReference type="Pfam" id="PF18186">
    <property type="entry name" value="SLATT_4"/>
    <property type="match status" value="1"/>
</dbReference>
<protein>
    <recommendedName>
        <fullName evidence="2">SMODS and SLOG-associating 2TM effector domain-containing protein</fullName>
    </recommendedName>
</protein>
<proteinExistence type="predicted"/>
<dbReference type="NCBIfam" id="NF033632">
    <property type="entry name" value="SLATT_4"/>
    <property type="match status" value="1"/>
</dbReference>
<accession>A0A174GCU8</accession>
<sequence length="187" mass="22045">MEQNSHYRESLFVQLKEAYGKVVYTYTSHLKNVNSLERYLKRIKYSQIIFSALSTGGFLGAIITDENMLTIIAGFFSTLLLAFNLFFKNFNIENEIKQHLFASDELWFIREKYISLMTDFNLLKDEEIIAKRDALLQETYEIYKSTPKTDYKSYTKAQKALKEEEEQFFTNEELNQILPSHLRSSKP</sequence>
<dbReference type="STRING" id="39482.ERS852491_02716"/>
<feature type="transmembrane region" description="Helical" evidence="1">
    <location>
        <begin position="45"/>
        <end position="63"/>
    </location>
</feature>
<feature type="transmembrane region" description="Helical" evidence="1">
    <location>
        <begin position="69"/>
        <end position="87"/>
    </location>
</feature>
<evidence type="ECO:0000259" key="2">
    <source>
        <dbReference type="Pfam" id="PF18186"/>
    </source>
</evidence>
<dbReference type="InterPro" id="IPR040811">
    <property type="entry name" value="SLATT_4"/>
</dbReference>
<keyword evidence="1" id="KW-0812">Transmembrane</keyword>
<dbReference type="RefSeq" id="WP_055153597.1">
    <property type="nucleotide sequence ID" value="NZ_CYZU01000024.1"/>
</dbReference>
<organism evidence="3 4">
    <name type="scientific">Faecalicatena contorta</name>
    <dbReference type="NCBI Taxonomy" id="39482"/>
    <lineage>
        <taxon>Bacteria</taxon>
        <taxon>Bacillati</taxon>
        <taxon>Bacillota</taxon>
        <taxon>Clostridia</taxon>
        <taxon>Lachnospirales</taxon>
        <taxon>Lachnospiraceae</taxon>
        <taxon>Faecalicatena</taxon>
    </lineage>
</organism>
<evidence type="ECO:0000313" key="3">
    <source>
        <dbReference type="EMBL" id="CUO60362.1"/>
    </source>
</evidence>
<evidence type="ECO:0000313" key="4">
    <source>
        <dbReference type="Proteomes" id="UP000095544"/>
    </source>
</evidence>
<dbReference type="OrthoDB" id="1099722at2"/>
<name>A0A174GCU8_9FIRM</name>
<evidence type="ECO:0000256" key="1">
    <source>
        <dbReference type="SAM" id="Phobius"/>
    </source>
</evidence>
<dbReference type="EMBL" id="CYZU01000024">
    <property type="protein sequence ID" value="CUO60362.1"/>
    <property type="molecule type" value="Genomic_DNA"/>
</dbReference>
<reference evidence="3 4" key="1">
    <citation type="submission" date="2015-09" db="EMBL/GenBank/DDBJ databases">
        <authorList>
            <consortium name="Pathogen Informatics"/>
        </authorList>
    </citation>
    <scope>NUCLEOTIDE SEQUENCE [LARGE SCALE GENOMIC DNA]</scope>
    <source>
        <strain evidence="3 4">2789STDY5834876</strain>
    </source>
</reference>
<keyword evidence="1" id="KW-1133">Transmembrane helix</keyword>
<dbReference type="Proteomes" id="UP000095544">
    <property type="component" value="Unassembled WGS sequence"/>
</dbReference>